<dbReference type="Gene3D" id="3.40.50.1110">
    <property type="entry name" value="SGNH hydrolase"/>
    <property type="match status" value="1"/>
</dbReference>
<dbReference type="Pfam" id="PF13472">
    <property type="entry name" value="Lipase_GDSL_2"/>
    <property type="match status" value="1"/>
</dbReference>
<accession>A0A844AZG2</accession>
<dbReference type="RefSeq" id="WP_153587028.1">
    <property type="nucleotide sequence ID" value="NZ_WJBU01000031.1"/>
</dbReference>
<evidence type="ECO:0000313" key="3">
    <source>
        <dbReference type="Proteomes" id="UP000487350"/>
    </source>
</evidence>
<gene>
    <name evidence="2" type="ORF">GHT07_20905</name>
</gene>
<proteinExistence type="predicted"/>
<comment type="caution">
    <text evidence="2">The sequence shown here is derived from an EMBL/GenBank/DDBJ whole genome shotgun (WGS) entry which is preliminary data.</text>
</comment>
<organism evidence="2 3">
    <name type="scientific">Caenimonas koreensis DSM 17982</name>
    <dbReference type="NCBI Taxonomy" id="1121255"/>
    <lineage>
        <taxon>Bacteria</taxon>
        <taxon>Pseudomonadati</taxon>
        <taxon>Pseudomonadota</taxon>
        <taxon>Betaproteobacteria</taxon>
        <taxon>Burkholderiales</taxon>
        <taxon>Comamonadaceae</taxon>
        <taxon>Caenimonas</taxon>
    </lineage>
</organism>
<dbReference type="PANTHER" id="PTHR30383">
    <property type="entry name" value="THIOESTERASE 1/PROTEASE 1/LYSOPHOSPHOLIPASE L1"/>
    <property type="match status" value="1"/>
</dbReference>
<evidence type="ECO:0000313" key="2">
    <source>
        <dbReference type="EMBL" id="MRD49735.1"/>
    </source>
</evidence>
<dbReference type="Proteomes" id="UP000487350">
    <property type="component" value="Unassembled WGS sequence"/>
</dbReference>
<reference evidence="2 3" key="1">
    <citation type="submission" date="2019-11" db="EMBL/GenBank/DDBJ databases">
        <title>Caenimonas koreensis gen. nov., sp. nov., isolated from activated sludge.</title>
        <authorList>
            <person name="Seung H.R."/>
        </authorList>
    </citation>
    <scope>NUCLEOTIDE SEQUENCE [LARGE SCALE GENOMIC DNA]</scope>
    <source>
        <strain evidence="2 3">EMB320</strain>
    </source>
</reference>
<dbReference type="OrthoDB" id="9804395at2"/>
<dbReference type="InterPro" id="IPR013830">
    <property type="entry name" value="SGNH_hydro"/>
</dbReference>
<dbReference type="InterPro" id="IPR051532">
    <property type="entry name" value="Ester_Hydrolysis_Enzymes"/>
</dbReference>
<sequence>MTWGLAATAAAALTAVAGCTVWRIDEAKQLARASEPFQSRPATERASLLVIGDSTAVGTGASSPAASVAGLIGKSHNGLRIDNRAADGARYADFVRQLRDVQGKYDAVLVLGGGNDVIRMTNEDALRASIFEVADLAKQHAPAVILMPPGNVGNAPFFYAPVSWLMDKRSQTLHALVSQAAQRTDATYVNMYLKREDDPFAQRPQELHARDGLHPSDAGYRLWYSSLQQQGRLDRLLARPLG</sequence>
<dbReference type="GO" id="GO:0004622">
    <property type="term" value="F:phosphatidylcholine lysophospholipase activity"/>
    <property type="evidence" value="ECO:0007669"/>
    <property type="project" value="TreeGrafter"/>
</dbReference>
<dbReference type="PANTHER" id="PTHR30383:SF5">
    <property type="entry name" value="SGNH HYDROLASE-TYPE ESTERASE DOMAIN-CONTAINING PROTEIN"/>
    <property type="match status" value="1"/>
</dbReference>
<protein>
    <submittedName>
        <fullName evidence="2">GDSL family lipase</fullName>
    </submittedName>
</protein>
<evidence type="ECO:0000259" key="1">
    <source>
        <dbReference type="Pfam" id="PF13472"/>
    </source>
</evidence>
<dbReference type="SUPFAM" id="SSF52266">
    <property type="entry name" value="SGNH hydrolase"/>
    <property type="match status" value="1"/>
</dbReference>
<dbReference type="EMBL" id="WJBU01000031">
    <property type="protein sequence ID" value="MRD49735.1"/>
    <property type="molecule type" value="Genomic_DNA"/>
</dbReference>
<feature type="domain" description="SGNH hydrolase-type esterase" evidence="1">
    <location>
        <begin position="50"/>
        <end position="222"/>
    </location>
</feature>
<name>A0A844AZG2_9BURK</name>
<dbReference type="AlphaFoldDB" id="A0A844AZG2"/>
<keyword evidence="3" id="KW-1185">Reference proteome</keyword>
<dbReference type="InterPro" id="IPR036514">
    <property type="entry name" value="SGNH_hydro_sf"/>
</dbReference>